<evidence type="ECO:0000256" key="3">
    <source>
        <dbReference type="ARBA" id="ARBA00022737"/>
    </source>
</evidence>
<evidence type="ECO:0000256" key="1">
    <source>
        <dbReference type="ARBA" id="ARBA00004123"/>
    </source>
</evidence>
<dbReference type="PANTHER" id="PTHR24394:SF56">
    <property type="entry name" value="NOVEL PROTEIN CONTAINING BTB_POZ DOMAIN"/>
    <property type="match status" value="1"/>
</dbReference>
<dbReference type="SMART" id="SM00355">
    <property type="entry name" value="ZnF_C2H2"/>
    <property type="match status" value="8"/>
</dbReference>
<evidence type="ECO:0000256" key="4">
    <source>
        <dbReference type="ARBA" id="ARBA00022771"/>
    </source>
</evidence>
<name>L5LJW4_MYODS</name>
<dbReference type="FunFam" id="3.30.160.60:FF:000333">
    <property type="entry name" value="Zinc finger and BTB domain-containing protein 26"/>
    <property type="match status" value="2"/>
</dbReference>
<dbReference type="PROSITE" id="PS00028">
    <property type="entry name" value="ZINC_FINGER_C2H2_1"/>
    <property type="match status" value="6"/>
</dbReference>
<evidence type="ECO:0000256" key="7">
    <source>
        <dbReference type="PROSITE-ProRule" id="PRU00042"/>
    </source>
</evidence>
<protein>
    <submittedName>
        <fullName evidence="9">Zinc finger and BTB domain-containing protein 6</fullName>
    </submittedName>
</protein>
<evidence type="ECO:0000313" key="9">
    <source>
        <dbReference type="EMBL" id="ELK26639.1"/>
    </source>
</evidence>
<sequence>MGPGSRPCPRGLPFRFRWVPLWLGFPAPPPFRSPEGPELLVVPDTDRGLPLGLDNIVLASKDVFGPNIRGVDKGLQWHHQCPKCTRVFRHLENYANHLKMHKLFMCLLCGKTFTQKGNLHRHMRVHAGIKPFQCKICGKTFSQKCSLQDHLNLHSGDKPHKCNYCDMVFAHKPVLRKHLKQLHGKNSFDNANERNVQDLTVDFDSFACTTVTDSKGCQPQPDATQVLDAGGPVKGEDLAIIREGLPVVPALGILMDALYPNFTSLLRVGGWGELRRGIGSRTDQGQEKWDLPALGVFLSFRRGGGVRNGGCLRMSFRYAQPAPCGVKVVDTGCISFQTKPTFRSGCFAEETSVLVFRVDVKNEEENADKDCEIIEISEDSPVNIDFHVKEEESNVLQSTVESLTSERQEMKSPELSSVDIGFKDNEICILRVESINTDGVENGQFSQPCTSSKASMYFSETQHSLINSTVESRVAEVPGNQDQGSFCGNTEGSHGTANEIQNLEDIYSLRHQCPRCPRGFLHVENYLRHLKMHKLFLCLQCGKTFTQKKNLNRHIRGHMGIRPFQCTVCLKTFTAKSTLQDHLNIHSGDRPYKCQCCDMDFKHKSALKKHVTSVHGRSSGEKNTYS</sequence>
<feature type="domain" description="C2H2-type" evidence="8">
    <location>
        <begin position="79"/>
        <end position="101"/>
    </location>
</feature>
<reference evidence="10" key="1">
    <citation type="journal article" date="2013" name="Science">
        <title>Comparative analysis of bat genomes provides insight into the evolution of flight and immunity.</title>
        <authorList>
            <person name="Zhang G."/>
            <person name="Cowled C."/>
            <person name="Shi Z."/>
            <person name="Huang Z."/>
            <person name="Bishop-Lilly K.A."/>
            <person name="Fang X."/>
            <person name="Wynne J.W."/>
            <person name="Xiong Z."/>
            <person name="Baker M.L."/>
            <person name="Zhao W."/>
            <person name="Tachedjian M."/>
            <person name="Zhu Y."/>
            <person name="Zhou P."/>
            <person name="Jiang X."/>
            <person name="Ng J."/>
            <person name="Yang L."/>
            <person name="Wu L."/>
            <person name="Xiao J."/>
            <person name="Feng Y."/>
            <person name="Chen Y."/>
            <person name="Sun X."/>
            <person name="Zhang Y."/>
            <person name="Marsh G.A."/>
            <person name="Crameri G."/>
            <person name="Broder C.C."/>
            <person name="Frey K.G."/>
            <person name="Wang L.F."/>
            <person name="Wang J."/>
        </authorList>
    </citation>
    <scope>NUCLEOTIDE SEQUENCE [LARGE SCALE GENOMIC DNA]</scope>
</reference>
<accession>L5LJW4</accession>
<organism evidence="9 10">
    <name type="scientific">Myotis davidii</name>
    <name type="common">David's myotis</name>
    <dbReference type="NCBI Taxonomy" id="225400"/>
    <lineage>
        <taxon>Eukaryota</taxon>
        <taxon>Metazoa</taxon>
        <taxon>Chordata</taxon>
        <taxon>Craniata</taxon>
        <taxon>Vertebrata</taxon>
        <taxon>Euteleostomi</taxon>
        <taxon>Mammalia</taxon>
        <taxon>Eutheria</taxon>
        <taxon>Laurasiatheria</taxon>
        <taxon>Chiroptera</taxon>
        <taxon>Yangochiroptera</taxon>
        <taxon>Vespertilionidae</taxon>
        <taxon>Myotis</taxon>
    </lineage>
</organism>
<evidence type="ECO:0000256" key="6">
    <source>
        <dbReference type="ARBA" id="ARBA00023242"/>
    </source>
</evidence>
<feature type="domain" description="C2H2-type" evidence="8">
    <location>
        <begin position="592"/>
        <end position="615"/>
    </location>
</feature>
<keyword evidence="10" id="KW-1185">Reference proteome</keyword>
<dbReference type="PANTHER" id="PTHR24394">
    <property type="entry name" value="ZINC FINGER PROTEIN"/>
    <property type="match status" value="1"/>
</dbReference>
<dbReference type="EMBL" id="KB110951">
    <property type="protein sequence ID" value="ELK26639.1"/>
    <property type="molecule type" value="Genomic_DNA"/>
</dbReference>
<gene>
    <name evidence="9" type="ORF">MDA_GLEAN10019369</name>
</gene>
<dbReference type="Proteomes" id="UP000010556">
    <property type="component" value="Unassembled WGS sequence"/>
</dbReference>
<feature type="domain" description="C2H2-type" evidence="8">
    <location>
        <begin position="511"/>
        <end position="533"/>
    </location>
</feature>
<evidence type="ECO:0000259" key="8">
    <source>
        <dbReference type="PROSITE" id="PS50157"/>
    </source>
</evidence>
<feature type="domain" description="C2H2-type" evidence="8">
    <location>
        <begin position="536"/>
        <end position="563"/>
    </location>
</feature>
<dbReference type="Pfam" id="PF00096">
    <property type="entry name" value="zf-C2H2"/>
    <property type="match status" value="6"/>
</dbReference>
<dbReference type="SUPFAM" id="SSF57667">
    <property type="entry name" value="beta-beta-alpha zinc fingers"/>
    <property type="match status" value="4"/>
</dbReference>
<feature type="domain" description="C2H2-type" evidence="8">
    <location>
        <begin position="160"/>
        <end position="183"/>
    </location>
</feature>
<dbReference type="InterPro" id="IPR013087">
    <property type="entry name" value="Znf_C2H2_type"/>
</dbReference>
<keyword evidence="5" id="KW-0862">Zinc</keyword>
<evidence type="ECO:0000256" key="2">
    <source>
        <dbReference type="ARBA" id="ARBA00022723"/>
    </source>
</evidence>
<dbReference type="GO" id="GO:0008270">
    <property type="term" value="F:zinc ion binding"/>
    <property type="evidence" value="ECO:0007669"/>
    <property type="project" value="UniProtKB-KW"/>
</dbReference>
<keyword evidence="3" id="KW-0677">Repeat</keyword>
<keyword evidence="2" id="KW-0479">Metal-binding</keyword>
<feature type="domain" description="C2H2-type" evidence="8">
    <location>
        <begin position="564"/>
        <end position="591"/>
    </location>
</feature>
<evidence type="ECO:0000256" key="5">
    <source>
        <dbReference type="ARBA" id="ARBA00022833"/>
    </source>
</evidence>
<dbReference type="GO" id="GO:0005634">
    <property type="term" value="C:nucleus"/>
    <property type="evidence" value="ECO:0007669"/>
    <property type="project" value="UniProtKB-SubCell"/>
</dbReference>
<feature type="domain" description="C2H2-type" evidence="8">
    <location>
        <begin position="132"/>
        <end position="159"/>
    </location>
</feature>
<dbReference type="eggNOG" id="KOG1721">
    <property type="taxonomic scope" value="Eukaryota"/>
</dbReference>
<evidence type="ECO:0000313" key="10">
    <source>
        <dbReference type="Proteomes" id="UP000010556"/>
    </source>
</evidence>
<keyword evidence="6" id="KW-0539">Nucleus</keyword>
<feature type="domain" description="C2H2-type" evidence="8">
    <location>
        <begin position="104"/>
        <end position="131"/>
    </location>
</feature>
<dbReference type="FunFam" id="3.30.160.60:FF:000100">
    <property type="entry name" value="Zinc finger 45-like"/>
    <property type="match status" value="1"/>
</dbReference>
<dbReference type="FunFam" id="3.30.160.60:FF:000542">
    <property type="entry name" value="Zinc finger and BTB domain-containing protein 26"/>
    <property type="match status" value="1"/>
</dbReference>
<dbReference type="Gene3D" id="3.30.160.60">
    <property type="entry name" value="Classic Zinc Finger"/>
    <property type="match status" value="6"/>
</dbReference>
<dbReference type="AlphaFoldDB" id="L5LJW4"/>
<comment type="subcellular location">
    <subcellularLocation>
        <location evidence="1">Nucleus</location>
    </subcellularLocation>
</comment>
<dbReference type="GO" id="GO:0000981">
    <property type="term" value="F:DNA-binding transcription factor activity, RNA polymerase II-specific"/>
    <property type="evidence" value="ECO:0007669"/>
    <property type="project" value="TreeGrafter"/>
</dbReference>
<dbReference type="PROSITE" id="PS50157">
    <property type="entry name" value="ZINC_FINGER_C2H2_2"/>
    <property type="match status" value="8"/>
</dbReference>
<dbReference type="InterPro" id="IPR036236">
    <property type="entry name" value="Znf_C2H2_sf"/>
</dbReference>
<proteinExistence type="predicted"/>
<keyword evidence="4 7" id="KW-0863">Zinc-finger</keyword>